<evidence type="ECO:0000256" key="5">
    <source>
        <dbReference type="ARBA" id="ARBA00023163"/>
    </source>
</evidence>
<dbReference type="PANTHER" id="PTHR11078:SF3">
    <property type="entry name" value="ANTITERMINATION NUSB DOMAIN-CONTAINING PROTEIN"/>
    <property type="match status" value="1"/>
</dbReference>
<dbReference type="GO" id="GO:0031564">
    <property type="term" value="P:transcription antitermination"/>
    <property type="evidence" value="ECO:0007669"/>
    <property type="project" value="UniProtKB-KW"/>
</dbReference>
<organism evidence="8 9">
    <name type="scientific">Metabacillus indicus</name>
    <name type="common">Bacillus indicus</name>
    <dbReference type="NCBI Taxonomy" id="246786"/>
    <lineage>
        <taxon>Bacteria</taxon>
        <taxon>Bacillati</taxon>
        <taxon>Bacillota</taxon>
        <taxon>Bacilli</taxon>
        <taxon>Bacillales</taxon>
        <taxon>Bacillaceae</taxon>
        <taxon>Metabacillus</taxon>
    </lineage>
</organism>
<protein>
    <recommendedName>
        <fullName evidence="6">Transcription antitermination protein NusB</fullName>
    </recommendedName>
    <alternativeName>
        <fullName evidence="6">Antitermination factor NusB</fullName>
    </alternativeName>
</protein>
<comment type="similarity">
    <text evidence="1 6">Belongs to the NusB family.</text>
</comment>
<evidence type="ECO:0000313" key="9">
    <source>
        <dbReference type="Proteomes" id="UP000028549"/>
    </source>
</evidence>
<proteinExistence type="inferred from homology"/>
<evidence type="ECO:0000256" key="3">
    <source>
        <dbReference type="ARBA" id="ARBA00022884"/>
    </source>
</evidence>
<evidence type="ECO:0000256" key="6">
    <source>
        <dbReference type="HAMAP-Rule" id="MF_00073"/>
    </source>
</evidence>
<evidence type="ECO:0000256" key="1">
    <source>
        <dbReference type="ARBA" id="ARBA00005952"/>
    </source>
</evidence>
<dbReference type="HAMAP" id="MF_00073">
    <property type="entry name" value="NusB"/>
    <property type="match status" value="1"/>
</dbReference>
<dbReference type="OrthoDB" id="9811381at2"/>
<keyword evidence="4 6" id="KW-0805">Transcription regulation</keyword>
<dbReference type="InterPro" id="IPR006027">
    <property type="entry name" value="NusB_RsmB_TIM44"/>
</dbReference>
<dbReference type="Pfam" id="PF01029">
    <property type="entry name" value="NusB"/>
    <property type="match status" value="1"/>
</dbReference>
<sequence length="130" mass="14912">MKRRLAREKALQALFQIDVSEIDPKEAMNHALDGEQMDEFMTALVLGTVEHTEEIDEQIKPHLVNWKLERLANVDRSVLRLAVYEMMFMEEIPLNVTLDEAIELAKTFGDDQSPKFINGVLSNIKSALDR</sequence>
<dbReference type="RefSeq" id="WP_029279787.1">
    <property type="nucleotide sequence ID" value="NZ_CANLZQ010000001.1"/>
</dbReference>
<comment type="caution">
    <text evidence="8">The sequence shown here is derived from an EMBL/GenBank/DDBJ whole genome shotgun (WGS) entry which is preliminary data.</text>
</comment>
<dbReference type="PANTHER" id="PTHR11078">
    <property type="entry name" value="N UTILIZATION SUBSTANCE PROTEIN B-RELATED"/>
    <property type="match status" value="1"/>
</dbReference>
<evidence type="ECO:0000259" key="7">
    <source>
        <dbReference type="Pfam" id="PF01029"/>
    </source>
</evidence>
<keyword evidence="3 6" id="KW-0694">RNA-binding</keyword>
<feature type="domain" description="NusB/RsmB/TIM44" evidence="7">
    <location>
        <begin position="6"/>
        <end position="124"/>
    </location>
</feature>
<dbReference type="InterPro" id="IPR035926">
    <property type="entry name" value="NusB-like_sf"/>
</dbReference>
<evidence type="ECO:0000256" key="4">
    <source>
        <dbReference type="ARBA" id="ARBA00023015"/>
    </source>
</evidence>
<keyword evidence="9" id="KW-1185">Reference proteome</keyword>
<dbReference type="GO" id="GO:0005829">
    <property type="term" value="C:cytosol"/>
    <property type="evidence" value="ECO:0007669"/>
    <property type="project" value="TreeGrafter"/>
</dbReference>
<keyword evidence="5 6" id="KW-0804">Transcription</keyword>
<gene>
    <name evidence="6" type="primary">nusB</name>
    <name evidence="8" type="ORF">GS18_0210985</name>
</gene>
<comment type="function">
    <text evidence="6">Involved in transcription antitermination. Required for transcription of ribosomal RNA (rRNA) genes. Binds specifically to the boxA antiterminator sequence of the ribosomal RNA (rrn) operons.</text>
</comment>
<name>A0A084GWD2_METID</name>
<dbReference type="Gene3D" id="1.10.940.10">
    <property type="entry name" value="NusB-like"/>
    <property type="match status" value="1"/>
</dbReference>
<evidence type="ECO:0000256" key="2">
    <source>
        <dbReference type="ARBA" id="ARBA00022814"/>
    </source>
</evidence>
<dbReference type="InterPro" id="IPR011605">
    <property type="entry name" value="NusB_fam"/>
</dbReference>
<dbReference type="CDD" id="cd00619">
    <property type="entry name" value="Terminator_NusB"/>
    <property type="match status" value="1"/>
</dbReference>
<dbReference type="NCBIfam" id="TIGR01951">
    <property type="entry name" value="nusB"/>
    <property type="match status" value="1"/>
</dbReference>
<dbReference type="EMBL" id="JNVC02000005">
    <property type="protein sequence ID" value="KEZ51644.1"/>
    <property type="molecule type" value="Genomic_DNA"/>
</dbReference>
<evidence type="ECO:0000313" key="8">
    <source>
        <dbReference type="EMBL" id="KEZ51644.1"/>
    </source>
</evidence>
<accession>A0A084GWD2</accession>
<dbReference type="GO" id="GO:0003723">
    <property type="term" value="F:RNA binding"/>
    <property type="evidence" value="ECO:0007669"/>
    <property type="project" value="UniProtKB-UniRule"/>
</dbReference>
<keyword evidence="2 6" id="KW-0889">Transcription antitermination</keyword>
<reference evidence="8 9" key="1">
    <citation type="journal article" date="2005" name="Int. J. Syst. Evol. Microbiol.">
        <title>Bacillus cibi sp. nov., isolated from jeotgal, a traditional Korean fermented seafood.</title>
        <authorList>
            <person name="Yoon J.H."/>
            <person name="Lee C.H."/>
            <person name="Oh T.K."/>
        </authorList>
    </citation>
    <scope>NUCLEOTIDE SEQUENCE [LARGE SCALE GENOMIC DNA]</scope>
    <source>
        <strain evidence="8 9">DSM 16189</strain>
    </source>
</reference>
<dbReference type="GO" id="GO:0006353">
    <property type="term" value="P:DNA-templated transcription termination"/>
    <property type="evidence" value="ECO:0007669"/>
    <property type="project" value="UniProtKB-UniRule"/>
</dbReference>
<dbReference type="SUPFAM" id="SSF48013">
    <property type="entry name" value="NusB-like"/>
    <property type="match status" value="1"/>
</dbReference>
<dbReference type="Proteomes" id="UP000028549">
    <property type="component" value="Unassembled WGS sequence"/>
</dbReference>
<dbReference type="AlphaFoldDB" id="A0A084GWD2"/>
<dbReference type="STRING" id="246786.GS18_0210985"/>